<reference evidence="11 12" key="1">
    <citation type="submission" date="2012-04" db="EMBL/GenBank/DDBJ databases">
        <authorList>
            <person name="Harkins D.M."/>
            <person name="Madupu R."/>
            <person name="Durkin A.S."/>
            <person name="Torralba M."/>
            <person name="Methe B."/>
            <person name="Sutton G.G."/>
            <person name="Nelson K.E."/>
        </authorList>
    </citation>
    <scope>NUCLEOTIDE SEQUENCE [LARGE SCALE GENOMIC DNA]</scope>
    <source>
        <strain evidence="11 12">VK64</strain>
    </source>
</reference>
<keyword evidence="4" id="KW-0547">Nucleotide-binding</keyword>
<dbReference type="InterPro" id="IPR013759">
    <property type="entry name" value="Topo_IIA_B_C"/>
</dbReference>
<evidence type="ECO:0000256" key="6">
    <source>
        <dbReference type="ARBA" id="ARBA00023029"/>
    </source>
</evidence>
<feature type="non-terminal residue" evidence="11">
    <location>
        <position position="1"/>
    </location>
</feature>
<evidence type="ECO:0000256" key="2">
    <source>
        <dbReference type="ARBA" id="ARBA00010708"/>
    </source>
</evidence>
<dbReference type="EC" id="5.6.2.2" evidence="3"/>
<keyword evidence="6" id="KW-0799">Topoisomerase</keyword>
<evidence type="ECO:0000256" key="7">
    <source>
        <dbReference type="ARBA" id="ARBA00023125"/>
    </source>
</evidence>
<proteinExistence type="inferred from homology"/>
<evidence type="ECO:0000259" key="10">
    <source>
        <dbReference type="Pfam" id="PF18053"/>
    </source>
</evidence>
<organism evidence="11 12">
    <name type="scientific">Neisseria sicca VK64</name>
    <dbReference type="NCBI Taxonomy" id="1095748"/>
    <lineage>
        <taxon>Bacteria</taxon>
        <taxon>Pseudomonadati</taxon>
        <taxon>Pseudomonadota</taxon>
        <taxon>Betaproteobacteria</taxon>
        <taxon>Neisseriales</taxon>
        <taxon>Neisseriaceae</taxon>
        <taxon>Neisseria</taxon>
    </lineage>
</organism>
<dbReference type="GO" id="GO:0003677">
    <property type="term" value="F:DNA binding"/>
    <property type="evidence" value="ECO:0007669"/>
    <property type="project" value="UniProtKB-KW"/>
</dbReference>
<sequence>FIKITRKLHGNVMVSYIEPKFLNSKAYQTLTQTAAALKGLVGEGAKLYKGENEYDVDSFETALNILLQNAQKGMSIQRYKGLGEMNPEQLWETTMDPAVRRLLKVRIEDAIAADEVFVTLMGDEVEPRRAFIENNALIAQNIDA</sequence>
<accession>I2NSZ0</accession>
<evidence type="ECO:0000256" key="5">
    <source>
        <dbReference type="ARBA" id="ARBA00022840"/>
    </source>
</evidence>
<evidence type="ECO:0000313" key="12">
    <source>
        <dbReference type="Proteomes" id="UP000004473"/>
    </source>
</evidence>
<keyword evidence="8" id="KW-0413">Isomerase</keyword>
<dbReference type="Proteomes" id="UP000004473">
    <property type="component" value="Unassembled WGS sequence"/>
</dbReference>
<dbReference type="AlphaFoldDB" id="I2NSZ0"/>
<dbReference type="GO" id="GO:0006265">
    <property type="term" value="P:DNA topological change"/>
    <property type="evidence" value="ECO:0007669"/>
    <property type="project" value="InterPro"/>
</dbReference>
<dbReference type="InterPro" id="IPR002288">
    <property type="entry name" value="DNA_gyrase_B_C"/>
</dbReference>
<dbReference type="PATRIC" id="fig|1095748.3.peg.1234"/>
<dbReference type="SUPFAM" id="SSF56719">
    <property type="entry name" value="Type II DNA topoisomerase"/>
    <property type="match status" value="1"/>
</dbReference>
<keyword evidence="5" id="KW-0067">ATP-binding</keyword>
<evidence type="ECO:0000256" key="3">
    <source>
        <dbReference type="ARBA" id="ARBA00012895"/>
    </source>
</evidence>
<dbReference type="InterPro" id="IPR041423">
    <property type="entry name" value="GyrB_insert"/>
</dbReference>
<name>I2NSZ0_NEISI</name>
<dbReference type="InterPro" id="IPR013760">
    <property type="entry name" value="Topo_IIA-like_dom_sf"/>
</dbReference>
<evidence type="ECO:0000313" key="11">
    <source>
        <dbReference type="EMBL" id="EIG28951.1"/>
    </source>
</evidence>
<evidence type="ECO:0000259" key="9">
    <source>
        <dbReference type="Pfam" id="PF00986"/>
    </source>
</evidence>
<keyword evidence="7" id="KW-0238">DNA-binding</keyword>
<evidence type="ECO:0000256" key="1">
    <source>
        <dbReference type="ARBA" id="ARBA00000185"/>
    </source>
</evidence>
<feature type="domain" description="DNA gyrase subunit B insert" evidence="10">
    <location>
        <begin position="2"/>
        <end position="70"/>
    </location>
</feature>
<dbReference type="Pfam" id="PF18053">
    <property type="entry name" value="GyrB_insert"/>
    <property type="match status" value="1"/>
</dbReference>
<evidence type="ECO:0000256" key="8">
    <source>
        <dbReference type="ARBA" id="ARBA00023235"/>
    </source>
</evidence>
<dbReference type="GO" id="GO:0005524">
    <property type="term" value="F:ATP binding"/>
    <property type="evidence" value="ECO:0007669"/>
    <property type="project" value="UniProtKB-KW"/>
</dbReference>
<comment type="catalytic activity">
    <reaction evidence="1">
        <text>ATP-dependent breakage, passage and rejoining of double-stranded DNA.</text>
        <dbReference type="EC" id="5.6.2.2"/>
    </reaction>
</comment>
<evidence type="ECO:0000256" key="4">
    <source>
        <dbReference type="ARBA" id="ARBA00022741"/>
    </source>
</evidence>
<protein>
    <recommendedName>
        <fullName evidence="3">DNA topoisomerase (ATP-hydrolyzing)</fullName>
        <ecNumber evidence="3">5.6.2.2</ecNumber>
    </recommendedName>
</protein>
<dbReference type="PANTHER" id="PTHR45866">
    <property type="entry name" value="DNA GYRASE/TOPOISOMERASE SUBUNIT B"/>
    <property type="match status" value="1"/>
</dbReference>
<dbReference type="PANTHER" id="PTHR45866:SF1">
    <property type="entry name" value="DNA GYRASE SUBUNIT B, MITOCHONDRIAL"/>
    <property type="match status" value="1"/>
</dbReference>
<comment type="caution">
    <text evidence="11">The sequence shown here is derived from an EMBL/GenBank/DDBJ whole genome shotgun (WGS) entry which is preliminary data.</text>
</comment>
<dbReference type="Pfam" id="PF00986">
    <property type="entry name" value="DNA_gyraseB_C"/>
    <property type="match status" value="1"/>
</dbReference>
<dbReference type="EMBL" id="AJMT01000091">
    <property type="protein sequence ID" value="EIG28951.1"/>
    <property type="molecule type" value="Genomic_DNA"/>
</dbReference>
<dbReference type="FunFam" id="3.40.50.670:FF:000004">
    <property type="entry name" value="DNA gyrase subunit B"/>
    <property type="match status" value="1"/>
</dbReference>
<gene>
    <name evidence="11" type="ORF">HMPREF1051_1171</name>
</gene>
<dbReference type="GO" id="GO:0003918">
    <property type="term" value="F:DNA topoisomerase type II (double strand cut, ATP-hydrolyzing) activity"/>
    <property type="evidence" value="ECO:0007669"/>
    <property type="project" value="UniProtKB-EC"/>
</dbReference>
<comment type="similarity">
    <text evidence="2">Belongs to the type II topoisomerase GyrB family.</text>
</comment>
<dbReference type="Gene3D" id="3.40.50.670">
    <property type="match status" value="1"/>
</dbReference>
<feature type="domain" description="DNA gyrase B subunit C-terminal" evidence="9">
    <location>
        <begin position="72"/>
        <end position="133"/>
    </location>
</feature>